<dbReference type="PROSITE" id="PS50863">
    <property type="entry name" value="B3"/>
    <property type="match status" value="1"/>
</dbReference>
<dbReference type="InterPro" id="IPR015300">
    <property type="entry name" value="DNA-bd_pseudobarrel_sf"/>
</dbReference>
<feature type="domain" description="TF-B3" evidence="7">
    <location>
        <begin position="94"/>
        <end position="188"/>
    </location>
</feature>
<dbReference type="GO" id="GO:0003677">
    <property type="term" value="F:DNA binding"/>
    <property type="evidence" value="ECO:0007669"/>
    <property type="project" value="UniProtKB-KW"/>
</dbReference>
<comment type="subcellular location">
    <subcellularLocation>
        <location evidence="1">Nucleus</location>
    </subcellularLocation>
</comment>
<keyword evidence="2" id="KW-0805">Transcription regulation</keyword>
<dbReference type="SMART" id="SM01019">
    <property type="entry name" value="B3"/>
    <property type="match status" value="1"/>
</dbReference>
<dbReference type="PANTHER" id="PTHR31391">
    <property type="entry name" value="B3 DOMAIN-CONTAINING PROTEIN OS11G0197600-RELATED"/>
    <property type="match status" value="1"/>
</dbReference>
<dbReference type="PANTHER" id="PTHR31391:SF4">
    <property type="entry name" value="B3 DOMAIN-CONTAINING PROTEIN OS03G0184500"/>
    <property type="match status" value="1"/>
</dbReference>
<comment type="caution">
    <text evidence="8">The sequence shown here is derived from an EMBL/GenBank/DDBJ whole genome shotgun (WGS) entry which is preliminary data.</text>
</comment>
<dbReference type="SUPFAM" id="SSF101936">
    <property type="entry name" value="DNA-binding pseudobarrel domain"/>
    <property type="match status" value="1"/>
</dbReference>
<dbReference type="Gene3D" id="2.40.330.10">
    <property type="entry name" value="DNA-binding pseudobarrel domain"/>
    <property type="match status" value="1"/>
</dbReference>
<evidence type="ECO:0000259" key="7">
    <source>
        <dbReference type="PROSITE" id="PS50863"/>
    </source>
</evidence>
<feature type="region of interest" description="Disordered" evidence="6">
    <location>
        <begin position="1"/>
        <end position="48"/>
    </location>
</feature>
<dbReference type="Pfam" id="PF02362">
    <property type="entry name" value="B3"/>
    <property type="match status" value="1"/>
</dbReference>
<evidence type="ECO:0000256" key="5">
    <source>
        <dbReference type="ARBA" id="ARBA00023242"/>
    </source>
</evidence>
<evidence type="ECO:0000256" key="4">
    <source>
        <dbReference type="ARBA" id="ARBA00023163"/>
    </source>
</evidence>
<dbReference type="GO" id="GO:0005634">
    <property type="term" value="C:nucleus"/>
    <property type="evidence" value="ECO:0007669"/>
    <property type="project" value="UniProtKB-SubCell"/>
</dbReference>
<dbReference type="AlphaFoldDB" id="A0A833QP78"/>
<evidence type="ECO:0000256" key="6">
    <source>
        <dbReference type="SAM" id="MobiDB-lite"/>
    </source>
</evidence>
<protein>
    <submittedName>
        <fullName evidence="8">B3 domain-containing protein REM19-like protein</fullName>
    </submittedName>
</protein>
<dbReference type="InterPro" id="IPR044837">
    <property type="entry name" value="REM16-like"/>
</dbReference>
<evidence type="ECO:0000256" key="1">
    <source>
        <dbReference type="ARBA" id="ARBA00004123"/>
    </source>
</evidence>
<dbReference type="Proteomes" id="UP000623129">
    <property type="component" value="Unassembled WGS sequence"/>
</dbReference>
<sequence length="188" mass="21167">MEGPAHNMYQDKVTFSGSSSDSEYSTDDSTPVRMPRGRASKEVGTSKDPNGGCIFKAPNIEQITFAHESSLTPEDKERAVQLSKGTQPGNSCFAILIKPSMIMGKFLRFVIPVKFVREHLPQQTKKGILHYKKCTWPLSITYDRIYASFAAGWKQFVQDNHVQAGDLCLFELIKSNKTFSFKVHISRK</sequence>
<keyword evidence="9" id="KW-1185">Reference proteome</keyword>
<proteinExistence type="predicted"/>
<evidence type="ECO:0000256" key="2">
    <source>
        <dbReference type="ARBA" id="ARBA00023015"/>
    </source>
</evidence>
<evidence type="ECO:0000313" key="8">
    <source>
        <dbReference type="EMBL" id="KAF3326709.1"/>
    </source>
</evidence>
<gene>
    <name evidence="8" type="ORF">FCM35_KLT08339</name>
</gene>
<evidence type="ECO:0000313" key="9">
    <source>
        <dbReference type="Proteomes" id="UP000623129"/>
    </source>
</evidence>
<organism evidence="8 9">
    <name type="scientific">Carex littledalei</name>
    <dbReference type="NCBI Taxonomy" id="544730"/>
    <lineage>
        <taxon>Eukaryota</taxon>
        <taxon>Viridiplantae</taxon>
        <taxon>Streptophyta</taxon>
        <taxon>Embryophyta</taxon>
        <taxon>Tracheophyta</taxon>
        <taxon>Spermatophyta</taxon>
        <taxon>Magnoliopsida</taxon>
        <taxon>Liliopsida</taxon>
        <taxon>Poales</taxon>
        <taxon>Cyperaceae</taxon>
        <taxon>Cyperoideae</taxon>
        <taxon>Cariceae</taxon>
        <taxon>Carex</taxon>
        <taxon>Carex subgen. Euthyceras</taxon>
    </lineage>
</organism>
<dbReference type="OrthoDB" id="1666376at2759"/>
<dbReference type="CDD" id="cd10017">
    <property type="entry name" value="B3_DNA"/>
    <property type="match status" value="1"/>
</dbReference>
<keyword evidence="5" id="KW-0539">Nucleus</keyword>
<name>A0A833QP78_9POAL</name>
<keyword evidence="4" id="KW-0804">Transcription</keyword>
<dbReference type="EMBL" id="SWLB01000018">
    <property type="protein sequence ID" value="KAF3326709.1"/>
    <property type="molecule type" value="Genomic_DNA"/>
</dbReference>
<reference evidence="8" key="1">
    <citation type="submission" date="2020-01" db="EMBL/GenBank/DDBJ databases">
        <title>Genome sequence of Kobresia littledalei, the first chromosome-level genome in the family Cyperaceae.</title>
        <authorList>
            <person name="Qu G."/>
        </authorList>
    </citation>
    <scope>NUCLEOTIDE SEQUENCE</scope>
    <source>
        <strain evidence="8">C.B.Clarke</strain>
        <tissue evidence="8">Leaf</tissue>
    </source>
</reference>
<evidence type="ECO:0000256" key="3">
    <source>
        <dbReference type="ARBA" id="ARBA00023125"/>
    </source>
</evidence>
<feature type="compositionally biased region" description="Low complexity" evidence="6">
    <location>
        <begin position="14"/>
        <end position="29"/>
    </location>
</feature>
<dbReference type="InterPro" id="IPR003340">
    <property type="entry name" value="B3_DNA-bd"/>
</dbReference>
<keyword evidence="3" id="KW-0238">DNA-binding</keyword>
<accession>A0A833QP78</accession>